<evidence type="ECO:0008006" key="10">
    <source>
        <dbReference type="Google" id="ProtNLM"/>
    </source>
</evidence>
<dbReference type="NCBIfam" id="TIGR00255">
    <property type="entry name" value="YicC/YloC family endoribonuclease"/>
    <property type="match status" value="1"/>
</dbReference>
<proteinExistence type="inferred from homology"/>
<evidence type="ECO:0000259" key="6">
    <source>
        <dbReference type="Pfam" id="PF03755"/>
    </source>
</evidence>
<evidence type="ECO:0000313" key="8">
    <source>
        <dbReference type="EMBL" id="GGD85627.1"/>
    </source>
</evidence>
<dbReference type="InterPro" id="IPR005229">
    <property type="entry name" value="YicC/YloC-like"/>
</dbReference>
<dbReference type="EMBL" id="BMIQ01000001">
    <property type="protein sequence ID" value="GGD85627.1"/>
    <property type="molecule type" value="Genomic_DNA"/>
</dbReference>
<dbReference type="PANTHER" id="PTHR30636">
    <property type="entry name" value="UPF0701 PROTEIN YICC"/>
    <property type="match status" value="1"/>
</dbReference>
<evidence type="ECO:0000313" key="9">
    <source>
        <dbReference type="Proteomes" id="UP000644699"/>
    </source>
</evidence>
<dbReference type="GO" id="GO:0004521">
    <property type="term" value="F:RNA endonuclease activity"/>
    <property type="evidence" value="ECO:0007669"/>
    <property type="project" value="InterPro"/>
</dbReference>
<evidence type="ECO:0000259" key="7">
    <source>
        <dbReference type="Pfam" id="PF08340"/>
    </source>
</evidence>
<dbReference type="GO" id="GO:0016787">
    <property type="term" value="F:hydrolase activity"/>
    <property type="evidence" value="ECO:0007669"/>
    <property type="project" value="UniProtKB-KW"/>
</dbReference>
<dbReference type="AlphaFoldDB" id="A0A916ZB68"/>
<evidence type="ECO:0000256" key="3">
    <source>
        <dbReference type="ARBA" id="ARBA00022759"/>
    </source>
</evidence>
<keyword evidence="2" id="KW-0540">Nuclease</keyword>
<protein>
    <recommendedName>
        <fullName evidence="10">YicC family protein</fullName>
    </recommendedName>
</protein>
<accession>A0A916ZB68</accession>
<dbReference type="Proteomes" id="UP000644699">
    <property type="component" value="Unassembled WGS sequence"/>
</dbReference>
<keyword evidence="9" id="KW-1185">Reference proteome</keyword>
<comment type="similarity">
    <text evidence="5">Belongs to the YicC/YloC family.</text>
</comment>
<feature type="domain" description="Endoribonuclease YicC-like N-terminal" evidence="6">
    <location>
        <begin position="4"/>
        <end position="159"/>
    </location>
</feature>
<comment type="cofactor">
    <cofactor evidence="1">
        <name>a divalent metal cation</name>
        <dbReference type="ChEBI" id="CHEBI:60240"/>
    </cofactor>
</comment>
<reference evidence="8" key="2">
    <citation type="submission" date="2020-09" db="EMBL/GenBank/DDBJ databases">
        <authorList>
            <person name="Sun Q."/>
            <person name="Zhou Y."/>
        </authorList>
    </citation>
    <scope>NUCLEOTIDE SEQUENCE</scope>
    <source>
        <strain evidence="8">CGMCC 1.15367</strain>
    </source>
</reference>
<keyword evidence="4" id="KW-0378">Hydrolase</keyword>
<organism evidence="8 9">
    <name type="scientific">Aureimonas endophytica</name>
    <dbReference type="NCBI Taxonomy" id="2027858"/>
    <lineage>
        <taxon>Bacteria</taxon>
        <taxon>Pseudomonadati</taxon>
        <taxon>Pseudomonadota</taxon>
        <taxon>Alphaproteobacteria</taxon>
        <taxon>Hyphomicrobiales</taxon>
        <taxon>Aurantimonadaceae</taxon>
        <taxon>Aureimonas</taxon>
    </lineage>
</organism>
<name>A0A916ZB68_9HYPH</name>
<sequence>MPVASMTGFARAETRHADESFVFELRAVNGKGLELRLRLPPGFESLEPEIRRLAASRLTRGNVQIALSAGKTESRTRFSVNEAVLAEVLALSDRLVAAGHAVTPTADGLLSLRGVIENGEAGMAEAAPGPERIEAAQAGFAEALEALVAARRAEGAAIADVLRARLDEMAILVERAERDPARQPNAIRERLDAQLALLLQGKGGQIDEARLLGEVALLATRADIREELDRLRAHLDAARALLNEGGAIGRRLDFLSQEFNREANTLCSKSNATSLTAIGLELKVVVDQFREQVQNIE</sequence>
<comment type="caution">
    <text evidence="8">The sequence shown here is derived from an EMBL/GenBank/DDBJ whole genome shotgun (WGS) entry which is preliminary data.</text>
</comment>
<dbReference type="RefSeq" id="WP_188906214.1">
    <property type="nucleotide sequence ID" value="NZ_BMIQ01000001.1"/>
</dbReference>
<evidence type="ECO:0000256" key="4">
    <source>
        <dbReference type="ARBA" id="ARBA00022801"/>
    </source>
</evidence>
<evidence type="ECO:0000256" key="5">
    <source>
        <dbReference type="ARBA" id="ARBA00035648"/>
    </source>
</evidence>
<dbReference type="InterPro" id="IPR013551">
    <property type="entry name" value="YicC-like_C"/>
</dbReference>
<dbReference type="Pfam" id="PF08340">
    <property type="entry name" value="YicC-like_C"/>
    <property type="match status" value="1"/>
</dbReference>
<gene>
    <name evidence="8" type="ORF">GCM10011390_00240</name>
</gene>
<dbReference type="InterPro" id="IPR013527">
    <property type="entry name" value="YicC-like_N"/>
</dbReference>
<feature type="domain" description="Endoribonuclease YicC-like C-terminal" evidence="7">
    <location>
        <begin position="182"/>
        <end position="297"/>
    </location>
</feature>
<evidence type="ECO:0000256" key="1">
    <source>
        <dbReference type="ARBA" id="ARBA00001968"/>
    </source>
</evidence>
<dbReference type="Pfam" id="PF03755">
    <property type="entry name" value="YicC-like_N"/>
    <property type="match status" value="1"/>
</dbReference>
<keyword evidence="3" id="KW-0255">Endonuclease</keyword>
<dbReference type="PANTHER" id="PTHR30636:SF3">
    <property type="entry name" value="UPF0701 PROTEIN YICC"/>
    <property type="match status" value="1"/>
</dbReference>
<reference evidence="8" key="1">
    <citation type="journal article" date="2014" name="Int. J. Syst. Evol. Microbiol.">
        <title>Complete genome sequence of Corynebacterium casei LMG S-19264T (=DSM 44701T), isolated from a smear-ripened cheese.</title>
        <authorList>
            <consortium name="US DOE Joint Genome Institute (JGI-PGF)"/>
            <person name="Walter F."/>
            <person name="Albersmeier A."/>
            <person name="Kalinowski J."/>
            <person name="Ruckert C."/>
        </authorList>
    </citation>
    <scope>NUCLEOTIDE SEQUENCE</scope>
    <source>
        <strain evidence="8">CGMCC 1.15367</strain>
    </source>
</reference>
<evidence type="ECO:0000256" key="2">
    <source>
        <dbReference type="ARBA" id="ARBA00022722"/>
    </source>
</evidence>